<comment type="caution">
    <text evidence="4">The sequence shown here is derived from an EMBL/GenBank/DDBJ whole genome shotgun (WGS) entry which is preliminary data.</text>
</comment>
<dbReference type="GO" id="GO:0004821">
    <property type="term" value="F:histidine-tRNA ligase activity"/>
    <property type="evidence" value="ECO:0007669"/>
    <property type="project" value="TreeGrafter"/>
</dbReference>
<keyword evidence="1" id="KW-0028">Amino-acid biosynthesis</keyword>
<dbReference type="AlphaFoldDB" id="A0A9D9DXA1"/>
<accession>A0A9D9DXA1</accession>
<proteinExistence type="predicted"/>
<dbReference type="PIRSF" id="PIRSF001549">
    <property type="entry name" value="His-tRNA_synth"/>
    <property type="match status" value="1"/>
</dbReference>
<protein>
    <submittedName>
        <fullName evidence="4">ATP phosphoribosyltransferase regulatory subunit</fullName>
    </submittedName>
</protein>
<evidence type="ECO:0000259" key="3">
    <source>
        <dbReference type="Pfam" id="PF13393"/>
    </source>
</evidence>
<dbReference type="InterPro" id="IPR041715">
    <property type="entry name" value="HisRS-like_core"/>
</dbReference>
<evidence type="ECO:0000313" key="5">
    <source>
        <dbReference type="Proteomes" id="UP000823611"/>
    </source>
</evidence>
<dbReference type="SUPFAM" id="SSF55681">
    <property type="entry name" value="Class II aaRS and biotin synthetases"/>
    <property type="match status" value="1"/>
</dbReference>
<dbReference type="Proteomes" id="UP000823611">
    <property type="component" value="Unassembled WGS sequence"/>
</dbReference>
<feature type="domain" description="Class II Histidinyl-tRNA synthetase (HisRS)-like catalytic core" evidence="3">
    <location>
        <begin position="57"/>
        <end position="284"/>
    </location>
</feature>
<dbReference type="PANTHER" id="PTHR43707">
    <property type="entry name" value="HISTIDYL-TRNA SYNTHETASE"/>
    <property type="match status" value="1"/>
</dbReference>
<sequence length="389" mass="44202">MIDNKLQIPVGFRNILPKECNIKNEILKRISNEFLGYGYEPFESPILEYVDFEKTNMRYDLTLGACRIFATDFSKCDYPIRLYSLGNVFKHKEITEAGAWLIGDNSFESDAEAIILAVKSILKSGVKDFKINVGNIKLLNALLDEFLASDKESVKSSLASGEYGFEDIAKKCDLSDSGKEFFKNLSKLVGKKEVFGYIKEHIKNEDTIKILDEFENLYETLVINGVERYVYLDLKMVGCYTGIVFKGYEVNTEYEIVSGGRQDNILIDFGKDVPFLGFVININNILSILGTRPHFINKPKTLIAWSDKGRKTAYDIGSKYRQNGMIVQNSFITNDFDKNFEYAKKNNIAHMLYFVDNENIKVVSLLDEMGGYTVDAKISDLVLPEKGEV</sequence>
<reference evidence="4" key="2">
    <citation type="journal article" date="2021" name="PeerJ">
        <title>Extensive microbial diversity within the chicken gut microbiome revealed by metagenomics and culture.</title>
        <authorList>
            <person name="Gilroy R."/>
            <person name="Ravi A."/>
            <person name="Getino M."/>
            <person name="Pursley I."/>
            <person name="Horton D.L."/>
            <person name="Alikhan N.F."/>
            <person name="Baker D."/>
            <person name="Gharbi K."/>
            <person name="Hall N."/>
            <person name="Watson M."/>
            <person name="Adriaenssens E.M."/>
            <person name="Foster-Nyarko E."/>
            <person name="Jarju S."/>
            <person name="Secka A."/>
            <person name="Antonio M."/>
            <person name="Oren A."/>
            <person name="Chaudhuri R.R."/>
            <person name="La Ragione R."/>
            <person name="Hildebrand F."/>
            <person name="Pallen M.J."/>
        </authorList>
    </citation>
    <scope>NUCLEOTIDE SEQUENCE</scope>
    <source>
        <strain evidence="4">F6-4510</strain>
    </source>
</reference>
<evidence type="ECO:0000256" key="1">
    <source>
        <dbReference type="ARBA" id="ARBA00023102"/>
    </source>
</evidence>
<keyword evidence="1" id="KW-0368">Histidine biosynthesis</keyword>
<evidence type="ECO:0000256" key="2">
    <source>
        <dbReference type="PIRSR" id="PIRSR001549-1"/>
    </source>
</evidence>
<evidence type="ECO:0000313" key="4">
    <source>
        <dbReference type="EMBL" id="MBO8434670.1"/>
    </source>
</evidence>
<dbReference type="Gene3D" id="3.30.930.10">
    <property type="entry name" value="Bira Bifunctional Protein, Domain 2"/>
    <property type="match status" value="1"/>
</dbReference>
<dbReference type="EMBL" id="JADIMX010000095">
    <property type="protein sequence ID" value="MBO8434670.1"/>
    <property type="molecule type" value="Genomic_DNA"/>
</dbReference>
<organism evidence="4 5">
    <name type="scientific">Candidatus Fimicola merdigallinarum</name>
    <dbReference type="NCBI Taxonomy" id="2840819"/>
    <lineage>
        <taxon>Bacteria</taxon>
        <taxon>Bacillati</taxon>
        <taxon>Bacillota</taxon>
        <taxon>Clostridia</taxon>
        <taxon>Lachnospirales</taxon>
        <taxon>Lachnospiraceae</taxon>
        <taxon>Lachnospiraceae incertae sedis</taxon>
        <taxon>Candidatus Fimicola</taxon>
    </lineage>
</organism>
<dbReference type="PANTHER" id="PTHR43707:SF6">
    <property type="entry name" value="ATP PHOSPHORIBOSYLTRANSFERASE REGULATORY SUBUNIT"/>
    <property type="match status" value="1"/>
</dbReference>
<name>A0A9D9DXA1_9FIRM</name>
<dbReference type="GO" id="GO:0016757">
    <property type="term" value="F:glycosyltransferase activity"/>
    <property type="evidence" value="ECO:0007669"/>
    <property type="project" value="UniProtKB-KW"/>
</dbReference>
<gene>
    <name evidence="4" type="ORF">IAC55_05050</name>
</gene>
<dbReference type="GO" id="GO:0140096">
    <property type="term" value="F:catalytic activity, acting on a protein"/>
    <property type="evidence" value="ECO:0007669"/>
    <property type="project" value="UniProtKB-ARBA"/>
</dbReference>
<dbReference type="InterPro" id="IPR045864">
    <property type="entry name" value="aa-tRNA-synth_II/BPL/LPL"/>
</dbReference>
<dbReference type="GO" id="GO:0006427">
    <property type="term" value="P:histidyl-tRNA aminoacylation"/>
    <property type="evidence" value="ECO:0007669"/>
    <property type="project" value="TreeGrafter"/>
</dbReference>
<reference evidence="4" key="1">
    <citation type="submission" date="2020-10" db="EMBL/GenBank/DDBJ databases">
        <authorList>
            <person name="Gilroy R."/>
        </authorList>
    </citation>
    <scope>NUCLEOTIDE SEQUENCE</scope>
    <source>
        <strain evidence="4">F6-4510</strain>
    </source>
</reference>
<dbReference type="GO" id="GO:0000105">
    <property type="term" value="P:L-histidine biosynthetic process"/>
    <property type="evidence" value="ECO:0007669"/>
    <property type="project" value="UniProtKB-KW"/>
</dbReference>
<keyword evidence="4" id="KW-0808">Transferase</keyword>
<dbReference type="GO" id="GO:0005737">
    <property type="term" value="C:cytoplasm"/>
    <property type="evidence" value="ECO:0007669"/>
    <property type="project" value="InterPro"/>
</dbReference>
<feature type="binding site" evidence="2">
    <location>
        <begin position="60"/>
        <end position="62"/>
    </location>
    <ligand>
        <name>L-histidine</name>
        <dbReference type="ChEBI" id="CHEBI:57595"/>
    </ligand>
</feature>
<dbReference type="Pfam" id="PF13393">
    <property type="entry name" value="tRNA-synt_His"/>
    <property type="match status" value="1"/>
</dbReference>
<dbReference type="InterPro" id="IPR004516">
    <property type="entry name" value="HisRS/HisZ"/>
</dbReference>
<keyword evidence="4" id="KW-0328">Glycosyltransferase</keyword>